<reference evidence="2 3" key="1">
    <citation type="submission" date="2019-06" db="EMBL/GenBank/DDBJ databases">
        <title>Sulfurimonas gotlandica sp. nov., a chemoautotrophic and psychrotolerant epsilonproteobacterium isolated from a pelagic redoxcline, and an emended description of the genus Sulfurimonas.</title>
        <authorList>
            <person name="Wang S."/>
            <person name="Jiang L."/>
            <person name="Shao Z."/>
        </authorList>
    </citation>
    <scope>NUCLEOTIDE SEQUENCE [LARGE SCALE GENOMIC DNA]</scope>
    <source>
        <strain evidence="2 3">B2</strain>
    </source>
</reference>
<evidence type="ECO:0000313" key="3">
    <source>
        <dbReference type="Proteomes" id="UP000593910"/>
    </source>
</evidence>
<dbReference type="Proteomes" id="UP000593910">
    <property type="component" value="Chromosome"/>
</dbReference>
<gene>
    <name evidence="2" type="ORF">FJR03_11385</name>
</gene>
<evidence type="ECO:0000259" key="1">
    <source>
        <dbReference type="Pfam" id="PF13682"/>
    </source>
</evidence>
<name>A0A7M1AXV5_9BACT</name>
<dbReference type="KEGG" id="smax:FJR03_11385"/>
<evidence type="ECO:0000313" key="2">
    <source>
        <dbReference type="EMBL" id="QOP42307.1"/>
    </source>
</evidence>
<dbReference type="Gene3D" id="1.20.120.30">
    <property type="entry name" value="Aspartate receptor, ligand-binding domain"/>
    <property type="match status" value="1"/>
</dbReference>
<keyword evidence="3" id="KW-1185">Reference proteome</keyword>
<accession>A0A7M1AXV5</accession>
<dbReference type="RefSeq" id="WP_193113628.1">
    <property type="nucleotide sequence ID" value="NZ_CP041165.1"/>
</dbReference>
<organism evidence="2 3">
    <name type="scientific">Sulfurimonas marina</name>
    <dbReference type="NCBI Taxonomy" id="2590551"/>
    <lineage>
        <taxon>Bacteria</taxon>
        <taxon>Pseudomonadati</taxon>
        <taxon>Campylobacterota</taxon>
        <taxon>Epsilonproteobacteria</taxon>
        <taxon>Campylobacterales</taxon>
        <taxon>Sulfurimonadaceae</taxon>
        <taxon>Sulfurimonas</taxon>
    </lineage>
</organism>
<dbReference type="InterPro" id="IPR025991">
    <property type="entry name" value="Chemoreceptor_zinc-bind_dom"/>
</dbReference>
<dbReference type="AlphaFoldDB" id="A0A7M1AXV5"/>
<dbReference type="EMBL" id="CP041165">
    <property type="protein sequence ID" value="QOP42307.1"/>
    <property type="molecule type" value="Genomic_DNA"/>
</dbReference>
<sequence length="156" mass="18200">MKKEEVLEHLRAAKSAHIKWVQKAKLLINGVDIQESSIPVDSTECNFGKWFYSDGQVLNSLSNNPLECMQGIEKLHFELHDQYLKIFNIYFSNEKKTGFFAKLFGFTRKSISDAELQLSETYYKELEEISKKLLDEINRLERRLIAIPAEKIEQLV</sequence>
<feature type="domain" description="Chemoreceptor zinc-binding" evidence="1">
    <location>
        <begin position="17"/>
        <end position="83"/>
    </location>
</feature>
<proteinExistence type="predicted"/>
<protein>
    <recommendedName>
        <fullName evidence="1">Chemoreceptor zinc-binding domain-containing protein</fullName>
    </recommendedName>
</protein>
<dbReference type="Pfam" id="PF13682">
    <property type="entry name" value="CZB"/>
    <property type="match status" value="1"/>
</dbReference>